<keyword evidence="4 5" id="KW-0732">Signal</keyword>
<evidence type="ECO:0000256" key="4">
    <source>
        <dbReference type="ARBA" id="ARBA00022729"/>
    </source>
</evidence>
<dbReference type="RefSeq" id="WP_275683000.1">
    <property type="nucleotide sequence ID" value="NZ_JAJLJH010000003.1"/>
</dbReference>
<keyword evidence="8" id="KW-1185">Reference proteome</keyword>
<name>A0A9X1YI77_9BURK</name>
<proteinExistence type="inferred from homology"/>
<gene>
    <name evidence="7" type="ORF">LPC04_14725</name>
</gene>
<reference evidence="7" key="1">
    <citation type="submission" date="2021-11" db="EMBL/GenBank/DDBJ databases">
        <title>BS-T2-15 a new species belonging to the Comamonadaceae family isolated from the soil of a French oak forest.</title>
        <authorList>
            <person name="Mieszkin S."/>
            <person name="Alain K."/>
        </authorList>
    </citation>
    <scope>NUCLEOTIDE SEQUENCE</scope>
    <source>
        <strain evidence="7">BS-T2-15</strain>
    </source>
</reference>
<dbReference type="Pfam" id="PF00496">
    <property type="entry name" value="SBP_bac_5"/>
    <property type="match status" value="1"/>
</dbReference>
<comment type="subcellular location">
    <subcellularLocation>
        <location evidence="1">Cell envelope</location>
    </subcellularLocation>
</comment>
<evidence type="ECO:0000256" key="3">
    <source>
        <dbReference type="ARBA" id="ARBA00022448"/>
    </source>
</evidence>
<dbReference type="GO" id="GO:0015833">
    <property type="term" value="P:peptide transport"/>
    <property type="evidence" value="ECO:0007669"/>
    <property type="project" value="TreeGrafter"/>
</dbReference>
<dbReference type="PIRSF" id="PIRSF002741">
    <property type="entry name" value="MppA"/>
    <property type="match status" value="1"/>
</dbReference>
<dbReference type="InterPro" id="IPR000914">
    <property type="entry name" value="SBP_5_dom"/>
</dbReference>
<accession>A0A9X1YI77</accession>
<dbReference type="Proteomes" id="UP001139353">
    <property type="component" value="Unassembled WGS sequence"/>
</dbReference>
<keyword evidence="3" id="KW-0813">Transport</keyword>
<sequence length="599" mass="66532">MAIAAPVSRRALRALARVTLAGACALASHAARAQAPSVLTVPRLAQFESLDPQRGFGQTEDQVLRQVYSTLMTYAYLERPFKLEPDLLAAMPTLAADKLTWTFKLRQGVRFIDNPCFPGGKGRELTSDDVLYSLKRYADGNVNSKSWFALQGMVVGLDDFHAATLKAGPAADLTARDVAGLRKVDASTFTIRLTHENALFLHALAMAPTAIVPREAVQFYKDRFQVNPVGTGPFMATQALARQGTMRLVRNPNYYRTYPGVGAPGDAGKGLLKDAGKRLPLVDLLEMPLIEEDPPAALKFLRGELDWRPMDRAWFMKMVMRNADGSFRLRDEDAAKFSIYGVPGLETEYLLLNLRDPVIGGNRLLRQALAAAVDPQAVIDKLWNGRSRRLQSLVPYDLPGNERETGAVARPHDVAAARRLLAQAGYPEGKGLPVLTISFFQTNAATHDEYDLLKSQFAAVGVQVRGVFMDQPTFTRAMENGNYQLASYGWEADYPDPEDFYQLLYGRNVPPGNNWTGFANPAYDRAYEASRFMANGPERLAQLRAMNALVQDEVPMIVLYDPLKFGIVQNWVGNFKRNLMLQETMFLSVDMARKSKGLR</sequence>
<dbReference type="GO" id="GO:0043190">
    <property type="term" value="C:ATP-binding cassette (ABC) transporter complex"/>
    <property type="evidence" value="ECO:0007669"/>
    <property type="project" value="InterPro"/>
</dbReference>
<evidence type="ECO:0000313" key="8">
    <source>
        <dbReference type="Proteomes" id="UP001139353"/>
    </source>
</evidence>
<dbReference type="Gene3D" id="3.40.190.10">
    <property type="entry name" value="Periplasmic binding protein-like II"/>
    <property type="match status" value="1"/>
</dbReference>
<dbReference type="EMBL" id="JAJLJH010000003">
    <property type="protein sequence ID" value="MCK9686964.1"/>
    <property type="molecule type" value="Genomic_DNA"/>
</dbReference>
<evidence type="ECO:0000256" key="2">
    <source>
        <dbReference type="ARBA" id="ARBA00005695"/>
    </source>
</evidence>
<feature type="signal peptide" evidence="5">
    <location>
        <begin position="1"/>
        <end position="33"/>
    </location>
</feature>
<dbReference type="GO" id="GO:1904680">
    <property type="term" value="F:peptide transmembrane transporter activity"/>
    <property type="evidence" value="ECO:0007669"/>
    <property type="project" value="TreeGrafter"/>
</dbReference>
<dbReference type="InterPro" id="IPR039424">
    <property type="entry name" value="SBP_5"/>
</dbReference>
<comment type="caution">
    <text evidence="7">The sequence shown here is derived from an EMBL/GenBank/DDBJ whole genome shotgun (WGS) entry which is preliminary data.</text>
</comment>
<organism evidence="7 8">
    <name type="scientific">Scleromatobacter humisilvae</name>
    <dbReference type="NCBI Taxonomy" id="2897159"/>
    <lineage>
        <taxon>Bacteria</taxon>
        <taxon>Pseudomonadati</taxon>
        <taxon>Pseudomonadota</taxon>
        <taxon>Betaproteobacteria</taxon>
        <taxon>Burkholderiales</taxon>
        <taxon>Sphaerotilaceae</taxon>
        <taxon>Scleromatobacter</taxon>
    </lineage>
</organism>
<dbReference type="SUPFAM" id="SSF53850">
    <property type="entry name" value="Periplasmic binding protein-like II"/>
    <property type="match status" value="1"/>
</dbReference>
<evidence type="ECO:0000256" key="5">
    <source>
        <dbReference type="SAM" id="SignalP"/>
    </source>
</evidence>
<dbReference type="PANTHER" id="PTHR30290:SF10">
    <property type="entry name" value="PERIPLASMIC OLIGOPEPTIDE-BINDING PROTEIN-RELATED"/>
    <property type="match status" value="1"/>
</dbReference>
<dbReference type="GO" id="GO:0030288">
    <property type="term" value="C:outer membrane-bounded periplasmic space"/>
    <property type="evidence" value="ECO:0007669"/>
    <property type="project" value="UniProtKB-ARBA"/>
</dbReference>
<evidence type="ECO:0000313" key="7">
    <source>
        <dbReference type="EMBL" id="MCK9686964.1"/>
    </source>
</evidence>
<dbReference type="Gene3D" id="3.10.105.10">
    <property type="entry name" value="Dipeptide-binding Protein, Domain 3"/>
    <property type="match status" value="1"/>
</dbReference>
<dbReference type="InterPro" id="IPR030678">
    <property type="entry name" value="Peptide/Ni-bd"/>
</dbReference>
<comment type="similarity">
    <text evidence="2">Belongs to the bacterial solute-binding protein 5 family.</text>
</comment>
<feature type="domain" description="Solute-binding protein family 5" evidence="6">
    <location>
        <begin position="82"/>
        <end position="506"/>
    </location>
</feature>
<evidence type="ECO:0000259" key="6">
    <source>
        <dbReference type="Pfam" id="PF00496"/>
    </source>
</evidence>
<protein>
    <submittedName>
        <fullName evidence="7">ABC transporter substrate-binding protein</fullName>
    </submittedName>
</protein>
<evidence type="ECO:0000256" key="1">
    <source>
        <dbReference type="ARBA" id="ARBA00004196"/>
    </source>
</evidence>
<dbReference type="PANTHER" id="PTHR30290">
    <property type="entry name" value="PERIPLASMIC BINDING COMPONENT OF ABC TRANSPORTER"/>
    <property type="match status" value="1"/>
</dbReference>
<feature type="chain" id="PRO_5040926931" evidence="5">
    <location>
        <begin position="34"/>
        <end position="599"/>
    </location>
</feature>
<dbReference type="AlphaFoldDB" id="A0A9X1YI77"/>